<keyword evidence="2" id="KW-1185">Reference proteome</keyword>
<evidence type="ECO:0000313" key="2">
    <source>
        <dbReference type="Proteomes" id="UP000241071"/>
    </source>
</evidence>
<proteinExistence type="predicted"/>
<protein>
    <submittedName>
        <fullName evidence="1">Uncharacterized protein</fullName>
    </submittedName>
</protein>
<accession>M1PAJ1</accession>
<reference evidence="1 2" key="1">
    <citation type="submission" date="2012-10" db="EMBL/GenBank/DDBJ databases">
        <title>Complete genome sequence of Moumouvirus goulette.</title>
        <authorList>
            <person name="Fournous G."/>
            <person name="Bougalmi M."/>
            <person name="Colson P."/>
        </authorList>
    </citation>
    <scope>NUCLEOTIDE SEQUENCE [LARGE SCALE GENOMIC DNA]</scope>
</reference>
<gene>
    <name evidence="1" type="ORF">glt_00065</name>
</gene>
<dbReference type="Proteomes" id="UP000241071">
    <property type="component" value="Segment"/>
</dbReference>
<evidence type="ECO:0000313" key="1">
    <source>
        <dbReference type="EMBL" id="AGF84874.1"/>
    </source>
</evidence>
<sequence length="133" mass="15581">MAFNANIKTFDDLTFGFEENTIFAFCQGKKIGFVHQDSRSLLWVCEYYASKNCLIQVKKWAKYCKDWCGYLHPDKYIHCDHCRFPQEVINIISHSPKMDKYKSTIYWASYSAGGLTSALNQLKKCWILLKDIN</sequence>
<name>M1PAJ1_9VIRU</name>
<organism evidence="1 2">
    <name type="scientific">Moumouvirus goulette</name>
    <dbReference type="NCBI Taxonomy" id="1247379"/>
    <lineage>
        <taxon>Viruses</taxon>
        <taxon>Varidnaviria</taxon>
        <taxon>Bamfordvirae</taxon>
        <taxon>Nucleocytoviricota</taxon>
        <taxon>Megaviricetes</taxon>
        <taxon>Imitervirales</taxon>
        <taxon>Mimiviridae</taxon>
        <taxon>Megamimivirinae</taxon>
        <taxon>Moumouvirus</taxon>
        <taxon>Moumouvirus goulettemassiliense</taxon>
    </lineage>
</organism>
<dbReference type="EMBL" id="KC008572">
    <property type="protein sequence ID" value="AGF84874.1"/>
    <property type="molecule type" value="Genomic_DNA"/>
</dbReference>